<dbReference type="OrthoDB" id="600363at2"/>
<dbReference type="Pfam" id="PF13517">
    <property type="entry name" value="FG-GAP_3"/>
    <property type="match status" value="6"/>
</dbReference>
<keyword evidence="1" id="KW-0732">Signal</keyword>
<evidence type="ECO:0000313" key="4">
    <source>
        <dbReference type="Proteomes" id="UP000261284"/>
    </source>
</evidence>
<dbReference type="Pfam" id="PF07593">
    <property type="entry name" value="UnbV_ASPIC"/>
    <property type="match status" value="1"/>
</dbReference>
<evidence type="ECO:0000259" key="2">
    <source>
        <dbReference type="Pfam" id="PF07593"/>
    </source>
</evidence>
<accession>A0A3E1NDI0</accession>
<comment type="caution">
    <text evidence="3">The sequence shown here is derived from an EMBL/GenBank/DDBJ whole genome shotgun (WGS) entry which is preliminary data.</text>
</comment>
<dbReference type="PANTHER" id="PTHR16026:SF0">
    <property type="entry name" value="CARTILAGE ACIDIC PROTEIN 1"/>
    <property type="match status" value="1"/>
</dbReference>
<evidence type="ECO:0000256" key="1">
    <source>
        <dbReference type="ARBA" id="ARBA00022729"/>
    </source>
</evidence>
<protein>
    <recommendedName>
        <fullName evidence="2">ASPIC/UnbV domain-containing protein</fullName>
    </recommendedName>
</protein>
<dbReference type="InterPro" id="IPR011519">
    <property type="entry name" value="UnbV_ASPIC"/>
</dbReference>
<gene>
    <name evidence="3" type="ORF">DXN05_22690</name>
</gene>
<dbReference type="InterPro" id="IPR027039">
    <property type="entry name" value="Crtac1"/>
</dbReference>
<dbReference type="InterPro" id="IPR028994">
    <property type="entry name" value="Integrin_alpha_N"/>
</dbReference>
<dbReference type="RefSeq" id="WP_116849592.1">
    <property type="nucleotide sequence ID" value="NZ_QTJU01000013.1"/>
</dbReference>
<dbReference type="Proteomes" id="UP000261284">
    <property type="component" value="Unassembled WGS sequence"/>
</dbReference>
<dbReference type="InterPro" id="IPR013517">
    <property type="entry name" value="FG-GAP"/>
</dbReference>
<dbReference type="PROSITE" id="PS51257">
    <property type="entry name" value="PROKAR_LIPOPROTEIN"/>
    <property type="match status" value="1"/>
</dbReference>
<organism evidence="3 4">
    <name type="scientific">Deminuibacter soli</name>
    <dbReference type="NCBI Taxonomy" id="2291815"/>
    <lineage>
        <taxon>Bacteria</taxon>
        <taxon>Pseudomonadati</taxon>
        <taxon>Bacteroidota</taxon>
        <taxon>Chitinophagia</taxon>
        <taxon>Chitinophagales</taxon>
        <taxon>Chitinophagaceae</taxon>
        <taxon>Deminuibacter</taxon>
    </lineage>
</organism>
<reference evidence="3 4" key="1">
    <citation type="submission" date="2018-08" db="EMBL/GenBank/DDBJ databases">
        <title>Chitinophagaceae sp. K23C18032701, a novel bacterium isolated from forest soil.</title>
        <authorList>
            <person name="Wang C."/>
        </authorList>
    </citation>
    <scope>NUCLEOTIDE SEQUENCE [LARGE SCALE GENOMIC DNA]</scope>
    <source>
        <strain evidence="3 4">K23C18032701</strain>
    </source>
</reference>
<dbReference type="SUPFAM" id="SSF69318">
    <property type="entry name" value="Integrin alpha N-terminal domain"/>
    <property type="match status" value="3"/>
</dbReference>
<sequence length="1117" mass="125355">MIQLKRHWCPGIWFTLLVIAGVSCKNKTATQPAMFEVLDADATGLKFTNQLHPTDQFNVFHYMYFYNGAGIGAGDFNNDGLTDLFFASNQQSNRLFLNKGNMHFSDVTTEAAIPQDGGWSTGVSVVDINNDGLLDIYVCRVGKYEILNSHNQLLICKGIDKNGVPQYEDKAKEYGLDFAGFSTHAVFFDYDKDGDLDMYLLNHSIHQNGTFGPRQTLLGTANPFSGDRLFRNEGNAKFTDVTKEAHINSAVIGYGLGVSVADINLDGWPDIYVGNDFHENDYLYINQHDGTFKEEATKEMMHTSMYSMGVDVADVNNDAFPEIVSMDMLPADPYILKRSEGEDQYDVFNLKIKNGYSYQYTRNNLQLNRKNGVFSEVGLYAGMAATDWSWAPLWVDFDNDGLKDLFISNGIPKRLNDIDYINYVSNDEVQIKIRNNNLDQKDMALIDKFPQIKIPNRFFHNKGNMQFDDMAANVANDQSTYSNGAVYADLDNDGDLDIVVNNIDDPVLVYENKTNKAKAANYLKVDLNGTAQNKHAIGARLIVYAGSDVRTYEKYPVHGFLSSMEQPLHVGIGHTKIDSILLVWPDNTYEQLHWQQDTGKTLLVNYKPNLPVFDFAAFTQKLSVNPGTAVKDITAQTALQYKHEENPFVEFDREPLIPRMVSREGPALAVGDVNGDGLEDVFIGSSKTFKPAVFTQQASGKFVRLPQPQLDADSMYESVDAVWIDVNNDHHNDLVIAGGGNEYYGYDDNQLPRVYLNDGTGHLNRKKDAFDSVYVTASCVAPVDFNHDGFIDLFIGGRAEPFKYGETPRSYLLQNDGTGKFKDVTAAYAKDLAYIGLVTQGCWFDIDKDGDQDLLLSLEWDGICAFINNNGHFEKKYLTTNKGWWNFILPCDIDNDGDIDLVAGNLGLNSRLKASADQPVRLYYNDFDDNGTREQVLTYYLENKELPFANKDELQRKMPFLKKKFLYAEDFAKSPLHGIFPEAKLKSAKVLTADYFSNAVLINDGKMNFATVALPWQAQLSSYRAATVLDVNKDSLPDLLLAGNIYDNNIQMGRNDADYGTVLLNKGKGRFAAMPINGVIVKGQVRYIKPITIKQRKAWILARNNDSTMVIQLAQPK</sequence>
<feature type="domain" description="ASPIC/UnbV" evidence="2">
    <location>
        <begin position="536"/>
        <end position="593"/>
    </location>
</feature>
<proteinExistence type="predicted"/>
<dbReference type="Gene3D" id="2.130.10.130">
    <property type="entry name" value="Integrin alpha, N-terminal"/>
    <property type="match status" value="4"/>
</dbReference>
<dbReference type="PANTHER" id="PTHR16026">
    <property type="entry name" value="CARTILAGE ACIDIC PROTEIN 1"/>
    <property type="match status" value="1"/>
</dbReference>
<dbReference type="AlphaFoldDB" id="A0A3E1NDI0"/>
<name>A0A3E1NDI0_9BACT</name>
<evidence type="ECO:0000313" key="3">
    <source>
        <dbReference type="EMBL" id="RFM25927.1"/>
    </source>
</evidence>
<dbReference type="EMBL" id="QTJU01000013">
    <property type="protein sequence ID" value="RFM25927.1"/>
    <property type="molecule type" value="Genomic_DNA"/>
</dbReference>
<keyword evidence="4" id="KW-1185">Reference proteome</keyword>